<protein>
    <submittedName>
        <fullName evidence="2">Uncharacterized protein</fullName>
    </submittedName>
</protein>
<name>A0A1Y2GDI5_9FUNG</name>
<comment type="caution">
    <text evidence="2">The sequence shown here is derived from an EMBL/GenBank/DDBJ whole genome shotgun (WGS) entry which is preliminary data.</text>
</comment>
<evidence type="ECO:0000313" key="3">
    <source>
        <dbReference type="Proteomes" id="UP000193648"/>
    </source>
</evidence>
<dbReference type="Proteomes" id="UP000193648">
    <property type="component" value="Unassembled WGS sequence"/>
</dbReference>
<proteinExistence type="predicted"/>
<evidence type="ECO:0000313" key="2">
    <source>
        <dbReference type="EMBL" id="ORZ07782.1"/>
    </source>
</evidence>
<feature type="compositionally biased region" description="Basic and acidic residues" evidence="1">
    <location>
        <begin position="255"/>
        <end position="272"/>
    </location>
</feature>
<accession>A0A1Y2GDI5</accession>
<gene>
    <name evidence="2" type="ORF">BCR41DRAFT_424737</name>
</gene>
<dbReference type="GeneID" id="33572323"/>
<keyword evidence="3" id="KW-1185">Reference proteome</keyword>
<dbReference type="InParanoid" id="A0A1Y2GDI5"/>
<dbReference type="EMBL" id="MCFF01000040">
    <property type="protein sequence ID" value="ORZ07782.1"/>
    <property type="molecule type" value="Genomic_DNA"/>
</dbReference>
<dbReference type="PANTHER" id="PTHR33246:SF51">
    <property type="entry name" value="MYB_SANT-LIKE DOMAIN-CONTAINING PROTEIN"/>
    <property type="match status" value="1"/>
</dbReference>
<dbReference type="AlphaFoldDB" id="A0A1Y2GDI5"/>
<feature type="compositionally biased region" description="Polar residues" evidence="1">
    <location>
        <begin position="303"/>
        <end position="312"/>
    </location>
</feature>
<organism evidence="2 3">
    <name type="scientific">Lobosporangium transversale</name>
    <dbReference type="NCBI Taxonomy" id="64571"/>
    <lineage>
        <taxon>Eukaryota</taxon>
        <taxon>Fungi</taxon>
        <taxon>Fungi incertae sedis</taxon>
        <taxon>Mucoromycota</taxon>
        <taxon>Mortierellomycotina</taxon>
        <taxon>Mortierellomycetes</taxon>
        <taxon>Mortierellales</taxon>
        <taxon>Mortierellaceae</taxon>
        <taxon>Lobosporangium</taxon>
    </lineage>
</organism>
<feature type="region of interest" description="Disordered" evidence="1">
    <location>
        <begin position="246"/>
        <end position="335"/>
    </location>
</feature>
<reference evidence="2 3" key="1">
    <citation type="submission" date="2016-07" db="EMBL/GenBank/DDBJ databases">
        <title>Pervasive Adenine N6-methylation of Active Genes in Fungi.</title>
        <authorList>
            <consortium name="DOE Joint Genome Institute"/>
            <person name="Mondo S.J."/>
            <person name="Dannebaum R.O."/>
            <person name="Kuo R.C."/>
            <person name="Labutti K."/>
            <person name="Haridas S."/>
            <person name="Kuo A."/>
            <person name="Salamov A."/>
            <person name="Ahrendt S.R."/>
            <person name="Lipzen A."/>
            <person name="Sullivan W."/>
            <person name="Andreopoulos W.B."/>
            <person name="Clum A."/>
            <person name="Lindquist E."/>
            <person name="Daum C."/>
            <person name="Ramamoorthy G.K."/>
            <person name="Gryganskyi A."/>
            <person name="Culley D."/>
            <person name="Magnuson J.K."/>
            <person name="James T.Y."/>
            <person name="O'Malley M.A."/>
            <person name="Stajich J.E."/>
            <person name="Spatafora J.W."/>
            <person name="Visel A."/>
            <person name="Grigoriev I.V."/>
        </authorList>
    </citation>
    <scope>NUCLEOTIDE SEQUENCE [LARGE SCALE GENOMIC DNA]</scope>
    <source>
        <strain evidence="2 3">NRRL 3116</strain>
    </source>
</reference>
<sequence>MKQSEISQSLTLSQYGEQPGQVFAATDSSFKASTSTAKASKERFTKQDIENILTWLERPPNFKSVFGSEAQTVLGMPRQASSQGWATLAQVVSKQNKGRLSLNTKSMRERFHRHLKLFTETKKLENQTGFGVTDEDHKKGIYTTKQKLEKMCICYARMDALFGHRLNITPLFKLTTGLQNGSGSGREAIEKVSRHRLIVEEEEGKEEEEAVGFNKPIGNQEATEDGQFLGDTTLVHTTFDDSLYDNSSTGIDSDLGTKGEGIDLNDDNNKDSDIDDISDLSISSTSSPVLHSKRKRKLPGIESLQSPISRKWSQGIEERRKGPSLNPSGSSKMPRKSFHSAFELLNNRKLSAKENLELKRLELEEMKIREQMTLEKQKLERQIQKLELEKQRMEKEDEREKQKMEKQDQLEKQRMEKEIKLQTMQLMQAGIEKGMSIRHASYKRVCSQGTVAGTVVDWPNLAPHSRNDIKLRESIDEYELDLVYDTTFRGSTRTGTCSMRDLYDEKQFIRMILHTWGMSLKVKRPYLAEGRFQYMHEHLCLLYNDYTSHGVSNGSSCWNCPAELVFLALAEPVVIVSVVDAVISGKRCWWW</sequence>
<dbReference type="OrthoDB" id="2424990at2759"/>
<dbReference type="PANTHER" id="PTHR33246">
    <property type="entry name" value="CCHC-TYPE DOMAIN-CONTAINING PROTEIN"/>
    <property type="match status" value="1"/>
</dbReference>
<evidence type="ECO:0000256" key="1">
    <source>
        <dbReference type="SAM" id="MobiDB-lite"/>
    </source>
</evidence>
<dbReference type="RefSeq" id="XP_021878148.1">
    <property type="nucleotide sequence ID" value="XM_022030481.1"/>
</dbReference>
<feature type="region of interest" description="Disordered" evidence="1">
    <location>
        <begin position="391"/>
        <end position="410"/>
    </location>
</feature>